<dbReference type="EMBL" id="CP097160">
    <property type="protein sequence ID" value="UQN14057.1"/>
    <property type="molecule type" value="Genomic_DNA"/>
</dbReference>
<proteinExistence type="inferred from homology"/>
<dbReference type="InterPro" id="IPR023393">
    <property type="entry name" value="START-like_dom_sf"/>
</dbReference>
<organism evidence="3">
    <name type="scientific">Gulosibacter sediminis</name>
    <dbReference type="NCBI Taxonomy" id="1729695"/>
    <lineage>
        <taxon>Bacteria</taxon>
        <taxon>Bacillati</taxon>
        <taxon>Actinomycetota</taxon>
        <taxon>Actinomycetes</taxon>
        <taxon>Micrococcales</taxon>
        <taxon>Microbacteriaceae</taxon>
        <taxon>Gulosibacter</taxon>
    </lineage>
</organism>
<dbReference type="SUPFAM" id="SSF55961">
    <property type="entry name" value="Bet v1-like"/>
    <property type="match status" value="2"/>
</dbReference>
<sequence length="326" mass="36352">MPVTDTTIDTENLTMTLVAEFAAPVSRVWQAFTTPEQLNRFFGPPTWPATFTEFDLRPGGKAQYHMTGPKGETSAGAWEFIEVTEGQSFTVLDMFTDDTGNPQTELPQMRVTYAFEPNGKGTRFTNVTHFESHEALEQIVAMGGVEGSKLAFNQLDAVLQDLREFAEGKGTTLELLSETYARITRLINGPRHLVWRAYTEPELQRRWALGPDGWEMTVCEIDLTVGGKQRTEWAPVGDTEGEGFGFEGENLLIEPESRLVSTERMIGTEGPTNVNDLHLFEEDGATLVTLVVEYESEEVRDTILATGMVDGMEQSYARLERVMGGF</sequence>
<protein>
    <submittedName>
        <fullName evidence="3">SRPBCC domain-containing protein</fullName>
    </submittedName>
</protein>
<evidence type="ECO:0000259" key="2">
    <source>
        <dbReference type="Pfam" id="PF08327"/>
    </source>
</evidence>
<evidence type="ECO:0000313" key="3">
    <source>
        <dbReference type="EMBL" id="UQN14057.1"/>
    </source>
</evidence>
<dbReference type="Gene3D" id="3.30.530.20">
    <property type="match status" value="2"/>
</dbReference>
<dbReference type="InterPro" id="IPR013538">
    <property type="entry name" value="ASHA1/2-like_C"/>
</dbReference>
<dbReference type="CDD" id="cd07814">
    <property type="entry name" value="SRPBCC_CalC_Aha1-like"/>
    <property type="match status" value="1"/>
</dbReference>
<feature type="domain" description="Activator of Hsp90 ATPase homologue 1/2-like C-terminal" evidence="2">
    <location>
        <begin position="190"/>
        <end position="323"/>
    </location>
</feature>
<accession>A0ABY4MUG9</accession>
<comment type="similarity">
    <text evidence="1">Belongs to the AHA1 family.</text>
</comment>
<reference evidence="3" key="1">
    <citation type="submission" date="2022-05" db="EMBL/GenBank/DDBJ databases">
        <title>Complete genome sequence of toluene-degrading Gulosibacter sediminis strain ACHW.36C.</title>
        <authorList>
            <person name="Wai A.C."/>
            <person name="Lai G.K."/>
            <person name="Griffin S.D."/>
            <person name="Leung F.C."/>
        </authorList>
    </citation>
    <scope>NUCLEOTIDE SEQUENCE [LARGE SCALE GENOMIC DNA]</scope>
    <source>
        <strain evidence="3">ACHW.36C</strain>
    </source>
</reference>
<evidence type="ECO:0000256" key="1">
    <source>
        <dbReference type="ARBA" id="ARBA00006817"/>
    </source>
</evidence>
<gene>
    <name evidence="3" type="ORF">M3M28_08295</name>
</gene>
<dbReference type="Pfam" id="PF08327">
    <property type="entry name" value="AHSA1"/>
    <property type="match status" value="2"/>
</dbReference>
<name>A0ABY4MUG9_9MICO</name>
<feature type="domain" description="Activator of Hsp90 ATPase homologue 1/2-like C-terminal" evidence="2">
    <location>
        <begin position="23"/>
        <end position="159"/>
    </location>
</feature>